<sequence>MFIFSNDLDATNAYAELHDKVIGDFLGPILRFKIWHPADEFGYDVADHHGYISIQGLPLHLWKKDVEEQILHPYFAVSEAVDHTKTRSDLSTYACFDWSQQKVAIPKLISLKVVKKIAVVQQQQFKEVATYNMIIEGAGFLCDQTTYCFCNLDNINTRYETI</sequence>
<proteinExistence type="predicted"/>
<keyword evidence="2" id="KW-1185">Reference proteome</keyword>
<gene>
    <name evidence="1" type="ORF">GQ55_5G503000</name>
</gene>
<evidence type="ECO:0008006" key="3">
    <source>
        <dbReference type="Google" id="ProtNLM"/>
    </source>
</evidence>
<dbReference type="EMBL" id="CM009753">
    <property type="protein sequence ID" value="PUZ58354.1"/>
    <property type="molecule type" value="Genomic_DNA"/>
</dbReference>
<name>A0A2T7DS05_9POAL</name>
<reference evidence="1 2" key="1">
    <citation type="submission" date="2018-04" db="EMBL/GenBank/DDBJ databases">
        <title>WGS assembly of Panicum hallii var. hallii HAL2.</title>
        <authorList>
            <person name="Lovell J."/>
            <person name="Jenkins J."/>
            <person name="Lowry D."/>
            <person name="Mamidi S."/>
            <person name="Sreedasyam A."/>
            <person name="Weng X."/>
            <person name="Barry K."/>
            <person name="Bonette J."/>
            <person name="Campitelli B."/>
            <person name="Daum C."/>
            <person name="Gordon S."/>
            <person name="Gould B."/>
            <person name="Lipzen A."/>
            <person name="MacQueen A."/>
            <person name="Palacio-Mejia J."/>
            <person name="Plott C."/>
            <person name="Shakirov E."/>
            <person name="Shu S."/>
            <person name="Yoshinaga Y."/>
            <person name="Zane M."/>
            <person name="Rokhsar D."/>
            <person name="Grimwood J."/>
            <person name="Schmutz J."/>
            <person name="Juenger T."/>
        </authorList>
    </citation>
    <scope>NUCLEOTIDE SEQUENCE [LARGE SCALE GENOMIC DNA]</scope>
    <source>
        <strain evidence="2">cv. HAL2</strain>
    </source>
</reference>
<protein>
    <recommendedName>
        <fullName evidence="3">DUF4283 domain-containing protein</fullName>
    </recommendedName>
</protein>
<organism evidence="1 2">
    <name type="scientific">Panicum hallii var. hallii</name>
    <dbReference type="NCBI Taxonomy" id="1504633"/>
    <lineage>
        <taxon>Eukaryota</taxon>
        <taxon>Viridiplantae</taxon>
        <taxon>Streptophyta</taxon>
        <taxon>Embryophyta</taxon>
        <taxon>Tracheophyta</taxon>
        <taxon>Spermatophyta</taxon>
        <taxon>Magnoliopsida</taxon>
        <taxon>Liliopsida</taxon>
        <taxon>Poales</taxon>
        <taxon>Poaceae</taxon>
        <taxon>PACMAD clade</taxon>
        <taxon>Panicoideae</taxon>
        <taxon>Panicodae</taxon>
        <taxon>Paniceae</taxon>
        <taxon>Panicinae</taxon>
        <taxon>Panicum</taxon>
        <taxon>Panicum sect. Panicum</taxon>
    </lineage>
</organism>
<dbReference type="Gramene" id="PUZ58354">
    <property type="protein sequence ID" value="PUZ58354"/>
    <property type="gene ID" value="GQ55_5G503000"/>
</dbReference>
<evidence type="ECO:0000313" key="2">
    <source>
        <dbReference type="Proteomes" id="UP000244336"/>
    </source>
</evidence>
<evidence type="ECO:0000313" key="1">
    <source>
        <dbReference type="EMBL" id="PUZ58354.1"/>
    </source>
</evidence>
<dbReference type="Proteomes" id="UP000244336">
    <property type="component" value="Chromosome 5"/>
</dbReference>
<dbReference type="AlphaFoldDB" id="A0A2T7DS05"/>
<accession>A0A2T7DS05</accession>